<dbReference type="SUPFAM" id="SSF56672">
    <property type="entry name" value="DNA/RNA polymerases"/>
    <property type="match status" value="1"/>
</dbReference>
<comment type="caution">
    <text evidence="1">The sequence shown here is derived from an EMBL/GenBank/DDBJ whole genome shotgun (WGS) entry which is preliminary data.</text>
</comment>
<feature type="non-terminal residue" evidence="1">
    <location>
        <position position="219"/>
    </location>
</feature>
<dbReference type="AlphaFoldDB" id="A0A0F9KSC3"/>
<reference evidence="1" key="1">
    <citation type="journal article" date="2015" name="Nature">
        <title>Complex archaea that bridge the gap between prokaryotes and eukaryotes.</title>
        <authorList>
            <person name="Spang A."/>
            <person name="Saw J.H."/>
            <person name="Jorgensen S.L."/>
            <person name="Zaremba-Niedzwiedzka K."/>
            <person name="Martijn J."/>
            <person name="Lind A.E."/>
            <person name="van Eijk R."/>
            <person name="Schleper C."/>
            <person name="Guy L."/>
            <person name="Ettema T.J."/>
        </authorList>
    </citation>
    <scope>NUCLEOTIDE SEQUENCE</scope>
</reference>
<accession>A0A0F9KSC3</accession>
<evidence type="ECO:0000313" key="1">
    <source>
        <dbReference type="EMBL" id="KKM18300.1"/>
    </source>
</evidence>
<dbReference type="InterPro" id="IPR043502">
    <property type="entry name" value="DNA/RNA_pol_sf"/>
</dbReference>
<protein>
    <submittedName>
        <fullName evidence="1">Uncharacterized protein</fullName>
    </submittedName>
</protein>
<dbReference type="EMBL" id="LAZR01014251">
    <property type="protein sequence ID" value="KKM18300.1"/>
    <property type="molecule type" value="Genomic_DNA"/>
</dbReference>
<proteinExistence type="predicted"/>
<gene>
    <name evidence="1" type="ORF">LCGC14_1667130</name>
</gene>
<organism evidence="1">
    <name type="scientific">marine sediment metagenome</name>
    <dbReference type="NCBI Taxonomy" id="412755"/>
    <lineage>
        <taxon>unclassified sequences</taxon>
        <taxon>metagenomes</taxon>
        <taxon>ecological metagenomes</taxon>
    </lineage>
</organism>
<name>A0A0F9KSC3_9ZZZZ</name>
<sequence>MYRDPEWLDAAYGDAMDAVARASRHWITAEEGSRIIAGDFVSVEAVILACLAGEQWKIDAFAKGVPIYEYMADKIYSLPSGTVTKQTHPAERQDGKTCELAFGYQGALGAWLKFDSSGRHSDERIIEICKSWRAEHPAIVGFWHDLENYAIEAVRTPGSLCVVNNFIEFECVDEWLTMVLPNGKRIWYWDPQLRACMPQWHRPASEAECAAGACDCQPR</sequence>
<dbReference type="Gene3D" id="1.10.150.20">
    <property type="entry name" value="5' to 3' exonuclease, C-terminal subdomain"/>
    <property type="match status" value="1"/>
</dbReference>